<gene>
    <name evidence="1" type="ordered locus">CPS_3000</name>
</gene>
<evidence type="ECO:0000313" key="2">
    <source>
        <dbReference type="Proteomes" id="UP000000547"/>
    </source>
</evidence>
<evidence type="ECO:0000313" key="1">
    <source>
        <dbReference type="EMBL" id="AAZ26209.1"/>
    </source>
</evidence>
<accession>Q47ZS0</accession>
<organism evidence="1 2">
    <name type="scientific">Colwellia psychrerythraea (strain 34H / ATCC BAA-681)</name>
    <name type="common">Vibrio psychroerythus</name>
    <dbReference type="NCBI Taxonomy" id="167879"/>
    <lineage>
        <taxon>Bacteria</taxon>
        <taxon>Pseudomonadati</taxon>
        <taxon>Pseudomonadota</taxon>
        <taxon>Gammaproteobacteria</taxon>
        <taxon>Alteromonadales</taxon>
        <taxon>Colwelliaceae</taxon>
        <taxon>Colwellia</taxon>
    </lineage>
</organism>
<dbReference type="AlphaFoldDB" id="Q47ZS0"/>
<proteinExistence type="predicted"/>
<dbReference type="STRING" id="167879.CPS_3000"/>
<dbReference type="Proteomes" id="UP000000547">
    <property type="component" value="Chromosome"/>
</dbReference>
<sequence>MIYNGATWMVLLENAGAYSPEQPLFHHSALN</sequence>
<reference evidence="1" key="1">
    <citation type="journal article" date="2005" name="Proc. Natl. Acad. Sci. U.S.A.">
        <title>The psychrophilic lifestyle as revealed by the genome sequence of Colwellia psychrerythraea 34H through genomic and proteomic analyses.</title>
        <authorList>
            <person name="Methe B.A."/>
            <person name="Nelson K.E."/>
            <person name="Deming J.W."/>
            <person name="Momen B."/>
            <person name="Melamud E."/>
            <person name="Zhang X."/>
            <person name="Moult J."/>
            <person name="Madupu R."/>
            <person name="Nelson W.C."/>
            <person name="Dodson R.J."/>
            <person name="Brinkac L.M."/>
            <person name="Daugherty S.C."/>
            <person name="Durkin A.S."/>
            <person name="DeBoy R.T."/>
            <person name="Kolonay J.F."/>
            <person name="Sullivan S.A."/>
            <person name="Zhou L."/>
            <person name="Davidsen T.M."/>
            <person name="Wu M."/>
            <person name="Huston A.L."/>
            <person name="Lewis M."/>
            <person name="Weaver B."/>
            <person name="Weidman J.F."/>
            <person name="Khouri H."/>
            <person name="Utterback T.R."/>
            <person name="Feldblyum T.V."/>
            <person name="Fraser C.M."/>
        </authorList>
    </citation>
    <scope>NUCLEOTIDE SEQUENCE [LARGE SCALE GENOMIC DNA]</scope>
    <source>
        <strain evidence="1">34H</strain>
    </source>
</reference>
<dbReference type="EMBL" id="CP000083">
    <property type="protein sequence ID" value="AAZ26209.1"/>
    <property type="molecule type" value="Genomic_DNA"/>
</dbReference>
<dbReference type="HOGENOM" id="CLU_3395935_0_0_6"/>
<dbReference type="KEGG" id="cps:CPS_3000"/>
<protein>
    <submittedName>
        <fullName evidence="1">Uncharacterized protein</fullName>
    </submittedName>
</protein>
<name>Q47ZS0_COLP3</name>